<gene>
    <name evidence="2" type="ORF">SAMN04488063_0262</name>
</gene>
<accession>A0A1I2LHS8</accession>
<reference evidence="3" key="1">
    <citation type="submission" date="2016-10" db="EMBL/GenBank/DDBJ databases">
        <authorList>
            <person name="Varghese N."/>
            <person name="Submissions S."/>
        </authorList>
    </citation>
    <scope>NUCLEOTIDE SEQUENCE [LARGE SCALE GENOMIC DNA]</scope>
    <source>
        <strain evidence="3">CGMCC 1.7739</strain>
    </source>
</reference>
<evidence type="ECO:0000259" key="1">
    <source>
        <dbReference type="Pfam" id="PF18545"/>
    </source>
</evidence>
<name>A0A1I2LHS8_9EURY</name>
<dbReference type="Proteomes" id="UP000198876">
    <property type="component" value="Unassembled WGS sequence"/>
</dbReference>
<sequence>MVTSDETPPEDANCVAVHALGEESESVIGETLRILADMEDVPVDDLEPLYHRVETDAVVSLLAHARESNSAVSVEFTVDEYTVAVSHDYRESPRDESQVVVEVVDGT</sequence>
<proteinExistence type="predicted"/>
<dbReference type="InterPro" id="IPR040624">
    <property type="entry name" value="HalOD1"/>
</dbReference>
<organism evidence="2 3">
    <name type="scientific">Halopelagius inordinatus</name>
    <dbReference type="NCBI Taxonomy" id="553467"/>
    <lineage>
        <taxon>Archaea</taxon>
        <taxon>Methanobacteriati</taxon>
        <taxon>Methanobacteriota</taxon>
        <taxon>Stenosarchaea group</taxon>
        <taxon>Halobacteria</taxon>
        <taxon>Halobacteriales</taxon>
        <taxon>Haloferacaceae</taxon>
    </lineage>
</organism>
<evidence type="ECO:0000313" key="2">
    <source>
        <dbReference type="EMBL" id="SFF78108.1"/>
    </source>
</evidence>
<protein>
    <recommendedName>
        <fullName evidence="1">Halobacterial output domain-containing protein</fullName>
    </recommendedName>
</protein>
<dbReference type="RefSeq" id="WP_092887316.1">
    <property type="nucleotide sequence ID" value="NZ_FOOQ01000001.1"/>
</dbReference>
<dbReference type="AlphaFoldDB" id="A0A1I2LHS8"/>
<evidence type="ECO:0000313" key="3">
    <source>
        <dbReference type="Proteomes" id="UP000198876"/>
    </source>
</evidence>
<keyword evidence="3" id="KW-1185">Reference proteome</keyword>
<dbReference type="STRING" id="553467.SAMN04488063_0262"/>
<dbReference type="EMBL" id="FOOQ01000001">
    <property type="protein sequence ID" value="SFF78108.1"/>
    <property type="molecule type" value="Genomic_DNA"/>
</dbReference>
<dbReference type="Pfam" id="PF18545">
    <property type="entry name" value="HalOD1"/>
    <property type="match status" value="1"/>
</dbReference>
<dbReference type="OrthoDB" id="327217at2157"/>
<feature type="domain" description="Halobacterial output" evidence="1">
    <location>
        <begin position="24"/>
        <end position="88"/>
    </location>
</feature>